<dbReference type="GO" id="GO:0005829">
    <property type="term" value="C:cytosol"/>
    <property type="evidence" value="ECO:0007669"/>
    <property type="project" value="TreeGrafter"/>
</dbReference>
<dbReference type="Gene3D" id="3.30.1490.20">
    <property type="entry name" value="ATP-grasp fold, A domain"/>
    <property type="match status" value="1"/>
</dbReference>
<reference evidence="17" key="1">
    <citation type="submission" date="2020-08" db="EMBL/GenBank/DDBJ databases">
        <title>Genome public.</title>
        <authorList>
            <person name="Liu C."/>
            <person name="Sun Q."/>
        </authorList>
    </citation>
    <scope>NUCLEOTIDE SEQUENCE</scope>
    <source>
        <strain evidence="17">H8</strain>
    </source>
</reference>
<dbReference type="InterPro" id="IPR016185">
    <property type="entry name" value="PreATP-grasp_dom_sf"/>
</dbReference>
<name>A0A926HYW4_9FIRM</name>
<proteinExistence type="inferred from homology"/>
<evidence type="ECO:0000256" key="4">
    <source>
        <dbReference type="ARBA" id="ARBA00022723"/>
    </source>
</evidence>
<dbReference type="InterPro" id="IPR011761">
    <property type="entry name" value="ATP-grasp"/>
</dbReference>
<dbReference type="PROSITE" id="PS00843">
    <property type="entry name" value="DALA_DALA_LIGASE_1"/>
    <property type="match status" value="1"/>
</dbReference>
<dbReference type="InterPro" id="IPR000291">
    <property type="entry name" value="D-Ala_lig_Van_CS"/>
</dbReference>
<dbReference type="Proteomes" id="UP000611762">
    <property type="component" value="Unassembled WGS sequence"/>
</dbReference>
<dbReference type="RefSeq" id="WP_249313555.1">
    <property type="nucleotide sequence ID" value="NZ_JACRSU010000004.1"/>
</dbReference>
<feature type="active site" evidence="13">
    <location>
        <position position="190"/>
    </location>
</feature>
<evidence type="ECO:0000256" key="1">
    <source>
        <dbReference type="ARBA" id="ARBA00001936"/>
    </source>
</evidence>
<dbReference type="Pfam" id="PF07478">
    <property type="entry name" value="Dala_Dala_lig_C"/>
    <property type="match status" value="1"/>
</dbReference>
<feature type="binding site" evidence="14">
    <location>
        <position position="317"/>
    </location>
    <ligand>
        <name>Mg(2+)</name>
        <dbReference type="ChEBI" id="CHEBI:18420"/>
        <label>2</label>
    </ligand>
</feature>
<evidence type="ECO:0000256" key="8">
    <source>
        <dbReference type="ARBA" id="ARBA00022960"/>
    </source>
</evidence>
<feature type="binding site" evidence="14">
    <location>
        <position position="315"/>
    </location>
    <ligand>
        <name>Mg(2+)</name>
        <dbReference type="ChEBI" id="CHEBI:18420"/>
        <label>2</label>
    </ligand>
</feature>
<evidence type="ECO:0000256" key="7">
    <source>
        <dbReference type="ARBA" id="ARBA00022842"/>
    </source>
</evidence>
<accession>A0A926HYW4</accession>
<evidence type="ECO:0000256" key="14">
    <source>
        <dbReference type="PIRSR" id="PIRSR039102-3"/>
    </source>
</evidence>
<dbReference type="GO" id="GO:0009252">
    <property type="term" value="P:peptidoglycan biosynthetic process"/>
    <property type="evidence" value="ECO:0007669"/>
    <property type="project" value="UniProtKB-UniRule"/>
</dbReference>
<dbReference type="GO" id="GO:0071555">
    <property type="term" value="P:cell wall organization"/>
    <property type="evidence" value="ECO:0007669"/>
    <property type="project" value="UniProtKB-KW"/>
</dbReference>
<feature type="active site" evidence="13">
    <location>
        <position position="15"/>
    </location>
</feature>
<evidence type="ECO:0000256" key="11">
    <source>
        <dbReference type="ARBA" id="ARBA00023316"/>
    </source>
</evidence>
<comment type="function">
    <text evidence="12">Cell wall formation.</text>
</comment>
<evidence type="ECO:0000313" key="18">
    <source>
        <dbReference type="Proteomes" id="UP000611762"/>
    </source>
</evidence>
<comment type="caution">
    <text evidence="17">The sequence shown here is derived from an EMBL/GenBank/DDBJ whole genome shotgun (WGS) entry which is preliminary data.</text>
</comment>
<evidence type="ECO:0000256" key="6">
    <source>
        <dbReference type="ARBA" id="ARBA00022840"/>
    </source>
</evidence>
<evidence type="ECO:0000256" key="15">
    <source>
        <dbReference type="PROSITE-ProRule" id="PRU00409"/>
    </source>
</evidence>
<evidence type="ECO:0000256" key="12">
    <source>
        <dbReference type="HAMAP-Rule" id="MF_00047"/>
    </source>
</evidence>
<evidence type="ECO:0000313" key="17">
    <source>
        <dbReference type="EMBL" id="MBC8541534.1"/>
    </source>
</evidence>
<keyword evidence="11 12" id="KW-0961">Cell wall biogenesis/degradation</keyword>
<evidence type="ECO:0000256" key="13">
    <source>
        <dbReference type="PIRSR" id="PIRSR039102-1"/>
    </source>
</evidence>
<feature type="binding site" evidence="14">
    <location>
        <position position="315"/>
    </location>
    <ligand>
        <name>Mg(2+)</name>
        <dbReference type="ChEBI" id="CHEBI:18420"/>
        <label>1</label>
    </ligand>
</feature>
<dbReference type="PROSITE" id="PS00844">
    <property type="entry name" value="DALA_DALA_LIGASE_2"/>
    <property type="match status" value="1"/>
</dbReference>
<comment type="pathway">
    <text evidence="12">Cell wall biogenesis; peptidoglycan biosynthesis.</text>
</comment>
<keyword evidence="9 12" id="KW-0573">Peptidoglycan synthesis</keyword>
<keyword evidence="7 14" id="KW-0460">Magnesium</keyword>
<dbReference type="PROSITE" id="PS50975">
    <property type="entry name" value="ATP_GRASP"/>
    <property type="match status" value="1"/>
</dbReference>
<dbReference type="EMBL" id="JACRSU010000004">
    <property type="protein sequence ID" value="MBC8541534.1"/>
    <property type="molecule type" value="Genomic_DNA"/>
</dbReference>
<keyword evidence="6 15" id="KW-0067">ATP-binding</keyword>
<dbReference type="NCBIfam" id="TIGR01205">
    <property type="entry name" value="D_ala_D_alaTIGR"/>
    <property type="match status" value="1"/>
</dbReference>
<comment type="catalytic activity">
    <reaction evidence="12">
        <text>2 D-alanine + ATP = D-alanyl-D-alanine + ADP + phosphate + H(+)</text>
        <dbReference type="Rhea" id="RHEA:11224"/>
        <dbReference type="ChEBI" id="CHEBI:15378"/>
        <dbReference type="ChEBI" id="CHEBI:30616"/>
        <dbReference type="ChEBI" id="CHEBI:43474"/>
        <dbReference type="ChEBI" id="CHEBI:57416"/>
        <dbReference type="ChEBI" id="CHEBI:57822"/>
        <dbReference type="ChEBI" id="CHEBI:456216"/>
        <dbReference type="EC" id="6.3.2.4"/>
    </reaction>
</comment>
<dbReference type="AlphaFoldDB" id="A0A926HYW4"/>
<dbReference type="FunFam" id="3.30.470.20:FF:000008">
    <property type="entry name" value="D-alanine--D-alanine ligase"/>
    <property type="match status" value="1"/>
</dbReference>
<dbReference type="Gene3D" id="3.30.470.20">
    <property type="entry name" value="ATP-grasp fold, B domain"/>
    <property type="match status" value="1"/>
</dbReference>
<dbReference type="SUPFAM" id="SSF52440">
    <property type="entry name" value="PreATP-grasp domain"/>
    <property type="match status" value="1"/>
</dbReference>
<feature type="active site" evidence="13">
    <location>
        <position position="326"/>
    </location>
</feature>
<dbReference type="InterPro" id="IPR011127">
    <property type="entry name" value="Dala_Dala_lig_N"/>
</dbReference>
<feature type="domain" description="ATP-grasp" evidence="16">
    <location>
        <begin position="142"/>
        <end position="348"/>
    </location>
</feature>
<dbReference type="PANTHER" id="PTHR23132">
    <property type="entry name" value="D-ALANINE--D-ALANINE LIGASE"/>
    <property type="match status" value="1"/>
</dbReference>
<evidence type="ECO:0000256" key="2">
    <source>
        <dbReference type="ARBA" id="ARBA00010871"/>
    </source>
</evidence>
<comment type="cofactor">
    <cofactor evidence="1">
        <name>Mn(2+)</name>
        <dbReference type="ChEBI" id="CHEBI:29035"/>
    </cofactor>
</comment>
<dbReference type="GO" id="GO:0046872">
    <property type="term" value="F:metal ion binding"/>
    <property type="evidence" value="ECO:0007669"/>
    <property type="project" value="UniProtKB-KW"/>
</dbReference>
<dbReference type="GO" id="GO:0008716">
    <property type="term" value="F:D-alanine-D-alanine ligase activity"/>
    <property type="evidence" value="ECO:0007669"/>
    <property type="project" value="UniProtKB-UniRule"/>
</dbReference>
<comment type="subcellular location">
    <subcellularLocation>
        <location evidence="12">Cytoplasm</location>
    </subcellularLocation>
</comment>
<dbReference type="InterPro" id="IPR013815">
    <property type="entry name" value="ATP_grasp_subdomain_1"/>
</dbReference>
<evidence type="ECO:0000256" key="3">
    <source>
        <dbReference type="ARBA" id="ARBA00022598"/>
    </source>
</evidence>
<protein>
    <recommendedName>
        <fullName evidence="12">D-alanine--D-alanine ligase</fullName>
        <ecNumber evidence="12">6.3.2.4</ecNumber>
    </recommendedName>
    <alternativeName>
        <fullName evidence="12">D-Ala-D-Ala ligase</fullName>
    </alternativeName>
    <alternativeName>
        <fullName evidence="12">D-alanylalanine synthetase</fullName>
    </alternativeName>
</protein>
<gene>
    <name evidence="12" type="primary">ddl</name>
    <name evidence="17" type="ORF">H8698_11150</name>
</gene>
<feature type="binding site" evidence="14">
    <location>
        <position position="301"/>
    </location>
    <ligand>
        <name>Mg(2+)</name>
        <dbReference type="ChEBI" id="CHEBI:18420"/>
        <label>1</label>
    </ligand>
</feature>
<dbReference type="GO" id="GO:0005524">
    <property type="term" value="F:ATP binding"/>
    <property type="evidence" value="ECO:0007669"/>
    <property type="project" value="UniProtKB-UniRule"/>
</dbReference>
<keyword evidence="12" id="KW-0963">Cytoplasm</keyword>
<dbReference type="HAMAP" id="MF_00047">
    <property type="entry name" value="Dala_Dala_lig"/>
    <property type="match status" value="1"/>
</dbReference>
<dbReference type="InterPro" id="IPR005905">
    <property type="entry name" value="D_ala_D_ala"/>
</dbReference>
<dbReference type="EC" id="6.3.2.4" evidence="12"/>
<keyword evidence="4 14" id="KW-0479">Metal-binding</keyword>
<evidence type="ECO:0000256" key="10">
    <source>
        <dbReference type="ARBA" id="ARBA00023211"/>
    </source>
</evidence>
<sequence>MKPAVCVVFGGKSSEHEISCMSAYNIISHLNREKYSLLLVGITKEGESFLYSGDISHIKDGSWADAPGKSCVISPNPKHGGLIIVNKNGDFFTEHVDVYFPVLHGKNGEDGTIQGVFELSQVPYVGNGVTGSALCMDKILAKKVLIQEGIPVTEGFDLVHNAADSVDAADEQICKTFGYPVVVKPANAGSSVGITLVQDKNELKTALKVAANEDRRVLVEKMMGIREVECAVLGSHEKAEASCLGEIVKTTAMYDYDTKYIDDTAGLEIPAKLDGDLTETIRGLAVRAFYALDCTGLARVDFFVEKNTGRVCLNEINTLPGFTDISMYPMLWERSGLENSVLLDRLIDFAMNEFGGR</sequence>
<organism evidence="17 18">
    <name type="scientific">Congzhengia minquanensis</name>
    <dbReference type="NCBI Taxonomy" id="2763657"/>
    <lineage>
        <taxon>Bacteria</taxon>
        <taxon>Bacillati</taxon>
        <taxon>Bacillota</taxon>
        <taxon>Clostridia</taxon>
        <taxon>Eubacteriales</taxon>
        <taxon>Oscillospiraceae</taxon>
        <taxon>Congzhengia</taxon>
    </lineage>
</organism>
<dbReference type="Gene3D" id="3.40.50.20">
    <property type="match status" value="1"/>
</dbReference>
<dbReference type="Pfam" id="PF01820">
    <property type="entry name" value="Dala_Dala_lig_N"/>
    <property type="match status" value="1"/>
</dbReference>
<keyword evidence="5 15" id="KW-0547">Nucleotide-binding</keyword>
<dbReference type="GO" id="GO:0008360">
    <property type="term" value="P:regulation of cell shape"/>
    <property type="evidence" value="ECO:0007669"/>
    <property type="project" value="UniProtKB-KW"/>
</dbReference>
<dbReference type="NCBIfam" id="NF002528">
    <property type="entry name" value="PRK01966.1-4"/>
    <property type="match status" value="1"/>
</dbReference>
<comment type="cofactor">
    <cofactor evidence="14">
        <name>Mg(2+)</name>
        <dbReference type="ChEBI" id="CHEBI:18420"/>
    </cofactor>
    <cofactor evidence="14">
        <name>Mn(2+)</name>
        <dbReference type="ChEBI" id="CHEBI:29035"/>
    </cofactor>
    <text evidence="14">Binds 2 magnesium or manganese ions per subunit.</text>
</comment>
<evidence type="ECO:0000259" key="16">
    <source>
        <dbReference type="PROSITE" id="PS50975"/>
    </source>
</evidence>
<dbReference type="PIRSF" id="PIRSF039102">
    <property type="entry name" value="Ddl/VanB"/>
    <property type="match status" value="1"/>
</dbReference>
<dbReference type="SUPFAM" id="SSF56059">
    <property type="entry name" value="Glutathione synthetase ATP-binding domain-like"/>
    <property type="match status" value="1"/>
</dbReference>
<evidence type="ECO:0000256" key="9">
    <source>
        <dbReference type="ARBA" id="ARBA00022984"/>
    </source>
</evidence>
<dbReference type="PANTHER" id="PTHR23132:SF25">
    <property type="entry name" value="D-ALANINE--D-ALANINE LIGASE A"/>
    <property type="match status" value="1"/>
</dbReference>
<evidence type="ECO:0000256" key="5">
    <source>
        <dbReference type="ARBA" id="ARBA00022741"/>
    </source>
</evidence>
<dbReference type="InterPro" id="IPR011095">
    <property type="entry name" value="Dala_Dala_lig_C"/>
</dbReference>
<keyword evidence="18" id="KW-1185">Reference proteome</keyword>
<keyword evidence="8 12" id="KW-0133">Cell shape</keyword>
<keyword evidence="3 12" id="KW-0436">Ligase</keyword>
<comment type="similarity">
    <text evidence="2 12">Belongs to the D-alanine--D-alanine ligase family.</text>
</comment>
<keyword evidence="10 14" id="KW-0464">Manganese</keyword>